<evidence type="ECO:0000313" key="3">
    <source>
        <dbReference type="Proteomes" id="UP000192366"/>
    </source>
</evidence>
<evidence type="ECO:0000259" key="1">
    <source>
        <dbReference type="Pfam" id="PF11716"/>
    </source>
</evidence>
<dbReference type="NCBIfam" id="TIGR03083">
    <property type="entry name" value="maleylpyruvate isomerase family mycothiol-dependent enzyme"/>
    <property type="match status" value="1"/>
</dbReference>
<gene>
    <name evidence="2" type="ORF">BST17_25735</name>
</gene>
<dbReference type="OrthoDB" id="5185819at2"/>
<dbReference type="Gene3D" id="1.20.120.450">
    <property type="entry name" value="dinb family like domain"/>
    <property type="match status" value="1"/>
</dbReference>
<dbReference type="InterPro" id="IPR017520">
    <property type="entry name" value="CHP03086"/>
</dbReference>
<dbReference type="RefSeq" id="WP_083061738.1">
    <property type="nucleotide sequence ID" value="NZ_JACKVM010000005.1"/>
</dbReference>
<dbReference type="STRING" id="564198.BST17_25735"/>
<dbReference type="InterPro" id="IPR017517">
    <property type="entry name" value="Maleyloyr_isom"/>
</dbReference>
<accession>A0A1W9YPS9</accession>
<organism evidence="2 3">
    <name type="scientific">Mycolicibacterium bacteremicum</name>
    <name type="common">Mycobacterium bacteremicum</name>
    <dbReference type="NCBI Taxonomy" id="564198"/>
    <lineage>
        <taxon>Bacteria</taxon>
        <taxon>Bacillati</taxon>
        <taxon>Actinomycetota</taxon>
        <taxon>Actinomycetes</taxon>
        <taxon>Mycobacteriales</taxon>
        <taxon>Mycobacteriaceae</taxon>
        <taxon>Mycolicibacterium</taxon>
    </lineage>
</organism>
<dbReference type="InterPro" id="IPR034660">
    <property type="entry name" value="DinB/YfiT-like"/>
</dbReference>
<reference evidence="2 3" key="1">
    <citation type="submission" date="2017-02" db="EMBL/GenBank/DDBJ databases">
        <title>The new phylogeny of genus Mycobacterium.</title>
        <authorList>
            <person name="Tortoli E."/>
            <person name="Trovato A."/>
            <person name="Cirillo D.M."/>
        </authorList>
    </citation>
    <scope>NUCLEOTIDE SEQUENCE [LARGE SCALE GENOMIC DNA]</scope>
    <source>
        <strain evidence="2 3">DSM 45578</strain>
    </source>
</reference>
<dbReference type="EMBL" id="MVHJ01000036">
    <property type="protein sequence ID" value="ORA02009.1"/>
    <property type="molecule type" value="Genomic_DNA"/>
</dbReference>
<dbReference type="InterPro" id="IPR024344">
    <property type="entry name" value="MDMPI_metal-binding"/>
</dbReference>
<name>A0A1W9YPS9_MYCBA</name>
<sequence length="183" mass="19493">MTDSSVAETYAGLTDGMAAVIAAVDPQQWDAASPCAGWSARDVLAHLIDTQRDFFERHGFTLPPRPDPADPVAAWSSHTARIREILADPQVAARAFDGHFGPTTIGETLLQFYGFDLIAHRWDIAAVTASPYRFTDGELDRLEAAIAGFGDAIRMEGVCGPAVPVGADADRQSRVLAALGRAG</sequence>
<protein>
    <submittedName>
        <fullName evidence="2">TIGR03086 family protein</fullName>
    </submittedName>
</protein>
<dbReference type="GO" id="GO:0046872">
    <property type="term" value="F:metal ion binding"/>
    <property type="evidence" value="ECO:0007669"/>
    <property type="project" value="InterPro"/>
</dbReference>
<proteinExistence type="predicted"/>
<dbReference type="AlphaFoldDB" id="A0A1W9YPS9"/>
<dbReference type="NCBIfam" id="TIGR03086">
    <property type="entry name" value="TIGR03086 family metal-binding protein"/>
    <property type="match status" value="1"/>
</dbReference>
<dbReference type="Proteomes" id="UP000192366">
    <property type="component" value="Unassembled WGS sequence"/>
</dbReference>
<keyword evidence="3" id="KW-1185">Reference proteome</keyword>
<comment type="caution">
    <text evidence="2">The sequence shown here is derived from an EMBL/GenBank/DDBJ whole genome shotgun (WGS) entry which is preliminary data.</text>
</comment>
<dbReference type="Pfam" id="PF11716">
    <property type="entry name" value="MDMPI_N"/>
    <property type="match status" value="1"/>
</dbReference>
<dbReference type="SUPFAM" id="SSF109854">
    <property type="entry name" value="DinB/YfiT-like putative metalloenzymes"/>
    <property type="match status" value="1"/>
</dbReference>
<evidence type="ECO:0000313" key="2">
    <source>
        <dbReference type="EMBL" id="ORA02009.1"/>
    </source>
</evidence>
<feature type="domain" description="Mycothiol-dependent maleylpyruvate isomerase metal-binding" evidence="1">
    <location>
        <begin position="13"/>
        <end position="125"/>
    </location>
</feature>